<dbReference type="GO" id="GO:0046872">
    <property type="term" value="F:metal ion binding"/>
    <property type="evidence" value="ECO:0007669"/>
    <property type="project" value="UniProtKB-UniRule"/>
</dbReference>
<dbReference type="PANTHER" id="PTHR12320">
    <property type="entry name" value="PROTEIN PHOSPHATASE 2C"/>
    <property type="match status" value="1"/>
</dbReference>
<evidence type="ECO:0000313" key="4">
    <source>
        <dbReference type="Proteomes" id="UP000230069"/>
    </source>
</evidence>
<dbReference type="InterPro" id="IPR001932">
    <property type="entry name" value="PPM-type_phosphatase-like_dom"/>
</dbReference>
<dbReference type="PROSITE" id="PS51746">
    <property type="entry name" value="PPM_2"/>
    <property type="match status" value="1"/>
</dbReference>
<accession>A0A2G5DSR7</accession>
<comment type="cofactor">
    <cofactor evidence="1">
        <name>Mg(2+)</name>
        <dbReference type="ChEBI" id="CHEBI:18420"/>
    </cofactor>
</comment>
<keyword evidence="1" id="KW-0464">Manganese</keyword>
<evidence type="ECO:0000259" key="2">
    <source>
        <dbReference type="PROSITE" id="PS51746"/>
    </source>
</evidence>
<comment type="catalytic activity">
    <reaction evidence="1">
        <text>O-phospho-L-threonyl-[protein] + H2O = L-threonyl-[protein] + phosphate</text>
        <dbReference type="Rhea" id="RHEA:47004"/>
        <dbReference type="Rhea" id="RHEA-COMP:11060"/>
        <dbReference type="Rhea" id="RHEA-COMP:11605"/>
        <dbReference type="ChEBI" id="CHEBI:15377"/>
        <dbReference type="ChEBI" id="CHEBI:30013"/>
        <dbReference type="ChEBI" id="CHEBI:43474"/>
        <dbReference type="ChEBI" id="CHEBI:61977"/>
        <dbReference type="EC" id="3.1.3.16"/>
    </reaction>
</comment>
<evidence type="ECO:0000256" key="1">
    <source>
        <dbReference type="RuleBase" id="RU366020"/>
    </source>
</evidence>
<organism evidence="3 4">
    <name type="scientific">Aquilegia coerulea</name>
    <name type="common">Rocky mountain columbine</name>
    <dbReference type="NCBI Taxonomy" id="218851"/>
    <lineage>
        <taxon>Eukaryota</taxon>
        <taxon>Viridiplantae</taxon>
        <taxon>Streptophyta</taxon>
        <taxon>Embryophyta</taxon>
        <taxon>Tracheophyta</taxon>
        <taxon>Spermatophyta</taxon>
        <taxon>Magnoliopsida</taxon>
        <taxon>Ranunculales</taxon>
        <taxon>Ranunculaceae</taxon>
        <taxon>Thalictroideae</taxon>
        <taxon>Aquilegia</taxon>
    </lineage>
</organism>
<dbReference type="GO" id="GO:0004722">
    <property type="term" value="F:protein serine/threonine phosphatase activity"/>
    <property type="evidence" value="ECO:0007669"/>
    <property type="project" value="UniProtKB-EC"/>
</dbReference>
<keyword evidence="1" id="KW-0378">Hydrolase</keyword>
<dbReference type="Gene3D" id="3.60.40.10">
    <property type="entry name" value="PPM-type phosphatase domain"/>
    <property type="match status" value="2"/>
</dbReference>
<dbReference type="SUPFAM" id="SSF81606">
    <property type="entry name" value="PP2C-like"/>
    <property type="match status" value="1"/>
</dbReference>
<keyword evidence="1" id="KW-0460">Magnesium</keyword>
<dbReference type="SMART" id="SM00331">
    <property type="entry name" value="PP2C_SIG"/>
    <property type="match status" value="1"/>
</dbReference>
<dbReference type="EC" id="3.1.3.16" evidence="1"/>
<dbReference type="SMART" id="SM00332">
    <property type="entry name" value="PP2Cc"/>
    <property type="match status" value="1"/>
</dbReference>
<dbReference type="AlphaFoldDB" id="A0A2G5DSR7"/>
<protein>
    <recommendedName>
        <fullName evidence="1">Protein phosphatase</fullName>
        <ecNumber evidence="1">3.1.3.16</ecNumber>
    </recommendedName>
</protein>
<feature type="domain" description="PPM-type phosphatase" evidence="2">
    <location>
        <begin position="47"/>
        <end position="286"/>
    </location>
</feature>
<dbReference type="STRING" id="218851.A0A2G5DSR7"/>
<name>A0A2G5DSR7_AQUCA</name>
<keyword evidence="4" id="KW-1185">Reference proteome</keyword>
<dbReference type="EMBL" id="KZ305032">
    <property type="protein sequence ID" value="PIA46560.1"/>
    <property type="molecule type" value="Genomic_DNA"/>
</dbReference>
<dbReference type="OrthoDB" id="60843at2759"/>
<dbReference type="InterPro" id="IPR039123">
    <property type="entry name" value="PPTC7"/>
</dbReference>
<proteinExistence type="inferred from homology"/>
<keyword evidence="1" id="KW-0904">Protein phosphatase</keyword>
<evidence type="ECO:0000313" key="3">
    <source>
        <dbReference type="EMBL" id="PIA46560.1"/>
    </source>
</evidence>
<keyword evidence="1" id="KW-0479">Metal-binding</keyword>
<dbReference type="Proteomes" id="UP000230069">
    <property type="component" value="Unassembled WGS sequence"/>
</dbReference>
<sequence length="288" mass="31703">MSVAYIPHVWSSETYNHHLQVISSSLQYCSSSRPILRDISERSLRLVSGSFYLPKESKTHPKGQDSHFICEEEQTIGVADGVGGWIKHGIDSGEYSRELMFNSVLAVKTQPHAIVDPENVLNSAYLNTKAEGASTACIITLRHQVLHAVNIGDSGFRIYRGGKCIYRSPVQQRGFNCPYQLGNATKCDSPNLAEVLEVPTEDGDIVVAGTDGLFDNMFDSEIEEQLKKGIEDGLEAHQMACNLADLALYNSFDRYTLSPFAMEAQKAGVKHQGGKIDDITVIVAYIVS</sequence>
<comment type="cofactor">
    <cofactor evidence="1">
        <name>Mn(2+)</name>
        <dbReference type="ChEBI" id="CHEBI:29035"/>
    </cofactor>
</comment>
<dbReference type="InParanoid" id="A0A2G5DSR7"/>
<gene>
    <name evidence="3" type="ORF">AQUCO_01500245v1</name>
</gene>
<comment type="catalytic activity">
    <reaction evidence="1">
        <text>O-phospho-L-seryl-[protein] + H2O = L-seryl-[protein] + phosphate</text>
        <dbReference type="Rhea" id="RHEA:20629"/>
        <dbReference type="Rhea" id="RHEA-COMP:9863"/>
        <dbReference type="Rhea" id="RHEA-COMP:11604"/>
        <dbReference type="ChEBI" id="CHEBI:15377"/>
        <dbReference type="ChEBI" id="CHEBI:29999"/>
        <dbReference type="ChEBI" id="CHEBI:43474"/>
        <dbReference type="ChEBI" id="CHEBI:83421"/>
        <dbReference type="EC" id="3.1.3.16"/>
    </reaction>
</comment>
<dbReference type="PANTHER" id="PTHR12320:SF81">
    <property type="entry name" value="PROTEIN PHOSPHATASE 2C 23-RELATED"/>
    <property type="match status" value="1"/>
</dbReference>
<dbReference type="InterPro" id="IPR036457">
    <property type="entry name" value="PPM-type-like_dom_sf"/>
</dbReference>
<comment type="similarity">
    <text evidence="1">Belongs to the PP2C family.</text>
</comment>
<reference evidence="3 4" key="1">
    <citation type="submission" date="2017-09" db="EMBL/GenBank/DDBJ databases">
        <title>WGS assembly of Aquilegia coerulea Goldsmith.</title>
        <authorList>
            <person name="Hodges S."/>
            <person name="Kramer E."/>
            <person name="Nordborg M."/>
            <person name="Tomkins J."/>
            <person name="Borevitz J."/>
            <person name="Derieg N."/>
            <person name="Yan J."/>
            <person name="Mihaltcheva S."/>
            <person name="Hayes R.D."/>
            <person name="Rokhsar D."/>
        </authorList>
    </citation>
    <scope>NUCLEOTIDE SEQUENCE [LARGE SCALE GENOMIC DNA]</scope>
    <source>
        <strain evidence="4">cv. Goldsmith</strain>
    </source>
</reference>